<organism evidence="2">
    <name type="scientific">Vibrio cyclitrophicus</name>
    <dbReference type="NCBI Taxonomy" id="47951"/>
    <lineage>
        <taxon>Bacteria</taxon>
        <taxon>Pseudomonadati</taxon>
        <taxon>Pseudomonadota</taxon>
        <taxon>Gammaproteobacteria</taxon>
        <taxon>Vibrionales</taxon>
        <taxon>Vibrionaceae</taxon>
        <taxon>Vibrio</taxon>
    </lineage>
</organism>
<evidence type="ECO:0000313" key="2">
    <source>
        <dbReference type="EMBL" id="PMP24288.1"/>
    </source>
</evidence>
<dbReference type="InterPro" id="IPR016181">
    <property type="entry name" value="Acyl_CoA_acyltransferase"/>
</dbReference>
<name>A0A7Z1RZC5_9VIBR</name>
<dbReference type="InterPro" id="IPR039143">
    <property type="entry name" value="GNPNAT1-like"/>
</dbReference>
<gene>
    <name evidence="2" type="ORF">BCS90_05510</name>
</gene>
<dbReference type="RefSeq" id="WP_010432568.1">
    <property type="nucleotide sequence ID" value="NZ_MCVL02000002.1"/>
</dbReference>
<dbReference type="PANTHER" id="PTHR13355">
    <property type="entry name" value="GLUCOSAMINE 6-PHOSPHATE N-ACETYLTRANSFERASE"/>
    <property type="match status" value="1"/>
</dbReference>
<dbReference type="Gene3D" id="3.40.630.30">
    <property type="match status" value="1"/>
</dbReference>
<dbReference type="Pfam" id="PF00583">
    <property type="entry name" value="Acetyltransf_1"/>
    <property type="match status" value="1"/>
</dbReference>
<feature type="domain" description="N-acetyltransferase" evidence="1">
    <location>
        <begin position="1"/>
        <end position="142"/>
    </location>
</feature>
<reference evidence="2" key="1">
    <citation type="submission" date="2016-07" db="EMBL/GenBank/DDBJ databases">
        <authorList>
            <person name="Kauffman K."/>
            <person name="Arevalo P."/>
            <person name="Polz M.F."/>
        </authorList>
    </citation>
    <scope>NUCLEOTIDE SEQUENCE</scope>
    <source>
        <strain evidence="2">10N.222.46.E12</strain>
    </source>
</reference>
<keyword evidence="2" id="KW-0808">Transferase</keyword>
<evidence type="ECO:0000259" key="1">
    <source>
        <dbReference type="PROSITE" id="PS51186"/>
    </source>
</evidence>
<dbReference type="SUPFAM" id="SSF55729">
    <property type="entry name" value="Acyl-CoA N-acyltransferases (Nat)"/>
    <property type="match status" value="1"/>
</dbReference>
<dbReference type="AlphaFoldDB" id="A0A7Z1RZC5"/>
<proteinExistence type="predicted"/>
<comment type="caution">
    <text evidence="2">The sequence shown here is derived from an EMBL/GenBank/DDBJ whole genome shotgun (WGS) entry which is preliminary data.</text>
</comment>
<sequence length="148" mass="16864">MEVTVGNSPDLIRKAQFIRNQVFVVEQAIPEVLDLDDLDPISHHVLVTDAENLVATARLYIDDCGHAIMARVAVLQSYRGLGIASKMVAALLEHATQQGAKVIEIHAHQYLKNYYEKFGFEFIREVEIVGEHQLIEMRYYINSKRNVQ</sequence>
<protein>
    <submittedName>
        <fullName evidence="2">GNAT family N-acetyltransferase</fullName>
    </submittedName>
</protein>
<dbReference type="CDD" id="cd04301">
    <property type="entry name" value="NAT_SF"/>
    <property type="match status" value="1"/>
</dbReference>
<reference evidence="2" key="2">
    <citation type="journal article" date="2018" name="Nature">
        <title>A major lineage of non-tailed dsDNA viruses as unrecognized killers of marine bacteria.</title>
        <authorList>
            <person name="Kauffman K.M."/>
            <person name="Hussain F.A."/>
            <person name="Yang J."/>
            <person name="Arevalo P."/>
            <person name="Brown J.M."/>
            <person name="Chang W.K."/>
            <person name="VanInsberghe D."/>
            <person name="Elsherbini J."/>
            <person name="Sharma R.S."/>
            <person name="Cutler M.B."/>
            <person name="Kelly L."/>
            <person name="Polz M.F."/>
        </authorList>
    </citation>
    <scope>NUCLEOTIDE SEQUENCE</scope>
    <source>
        <strain evidence="2">10N.222.46.E12</strain>
    </source>
</reference>
<dbReference type="PROSITE" id="PS51186">
    <property type="entry name" value="GNAT"/>
    <property type="match status" value="1"/>
</dbReference>
<dbReference type="EMBL" id="MDBS01000067">
    <property type="protein sequence ID" value="PMP24288.1"/>
    <property type="molecule type" value="Genomic_DNA"/>
</dbReference>
<dbReference type="PANTHER" id="PTHR13355:SF11">
    <property type="entry name" value="GLUCOSAMINE 6-PHOSPHATE N-ACETYLTRANSFERASE"/>
    <property type="match status" value="1"/>
</dbReference>
<accession>A0A7Z1RZC5</accession>
<dbReference type="GO" id="GO:0004343">
    <property type="term" value="F:glucosamine 6-phosphate N-acetyltransferase activity"/>
    <property type="evidence" value="ECO:0007669"/>
    <property type="project" value="TreeGrafter"/>
</dbReference>
<dbReference type="InterPro" id="IPR000182">
    <property type="entry name" value="GNAT_dom"/>
</dbReference>